<sequence length="500" mass="54295">MADFILAIDQGTTGSTVALVDSQGQLCASVNVEFPQIFPKPGWVEHEPEAIWSSVQKALSRLLRKKLCKPSDIAAIGITNQRETSVVWDRRSGEVLHNAIVWQCRRTADFCETLRAKGHEDLVRERSGLVLDPYFSASKFRWLLREVPAAKRALKAGALAAGTVDSFLLWRLTSGEQHATDVSNAARTSLMNLKNLRWDPELLRLFEVPEGILPEIRPSSGVLGHTRGVRGLPDGIPIAGIAGDQQAALFGQACFSAGDAKCTYGTGSFIVMNTGSERILSKSGLLTTIGWQLDKQDPVYALEGGAFVCGAAVQWLRDGLKLIKRAPDIEALAASVPDHGGVEFVPALTGLGAPHWAPDARGLITGITRGSDRGHIARATLDAMALQNVDILRCMEADLGKRMRPLRVDGGAAANDLLMQIQADYLGRKLVRPRITETTVAGASYLAGIGVGLWSNTAQIKRIWQPEREFSVDISAAKRRQRMQSWQAAVDQTLVKAIPD</sequence>
<feature type="binding site" evidence="7">
    <location>
        <position position="13"/>
    </location>
    <ligand>
        <name>ATP</name>
        <dbReference type="ChEBI" id="CHEBI:30616"/>
    </ligand>
</feature>
<feature type="binding site" evidence="7">
    <location>
        <position position="314"/>
    </location>
    <ligand>
        <name>ATP</name>
        <dbReference type="ChEBI" id="CHEBI:30616"/>
    </ligand>
</feature>
<dbReference type="EC" id="2.7.1.30" evidence="7"/>
<evidence type="ECO:0000313" key="11">
    <source>
        <dbReference type="EMBL" id="WOJ93946.1"/>
    </source>
</evidence>
<dbReference type="InterPro" id="IPR043129">
    <property type="entry name" value="ATPase_NBD"/>
</dbReference>
<feature type="binding site" evidence="7">
    <location>
        <position position="12"/>
    </location>
    <ligand>
        <name>ATP</name>
        <dbReference type="ChEBI" id="CHEBI:30616"/>
    </ligand>
</feature>
<dbReference type="PIRSF" id="PIRSF000538">
    <property type="entry name" value="GlpK"/>
    <property type="match status" value="1"/>
</dbReference>
<dbReference type="PROSITE" id="PS00445">
    <property type="entry name" value="FGGY_KINASES_2"/>
    <property type="match status" value="1"/>
</dbReference>
<keyword evidence="4 7" id="KW-0418">Kinase</keyword>
<feature type="binding site" evidence="7">
    <location>
        <position position="266"/>
    </location>
    <ligand>
        <name>ADP</name>
        <dbReference type="ChEBI" id="CHEBI:456216"/>
    </ligand>
</feature>
<dbReference type="Pfam" id="PF02782">
    <property type="entry name" value="FGGY_C"/>
    <property type="match status" value="1"/>
</dbReference>
<feature type="binding site" evidence="7">
    <location>
        <position position="310"/>
    </location>
    <ligand>
        <name>ATP</name>
        <dbReference type="ChEBI" id="CHEBI:30616"/>
    </ligand>
</feature>
<feature type="binding site" evidence="7">
    <location>
        <position position="244"/>
    </location>
    <ligand>
        <name>sn-glycerol 3-phosphate</name>
        <dbReference type="ChEBI" id="CHEBI:57597"/>
    </ligand>
</feature>
<feature type="binding site" evidence="7">
    <location>
        <position position="83"/>
    </location>
    <ligand>
        <name>glycerol</name>
        <dbReference type="ChEBI" id="CHEBI:17754"/>
    </ligand>
</feature>
<dbReference type="GO" id="GO:0004370">
    <property type="term" value="F:glycerol kinase activity"/>
    <property type="evidence" value="ECO:0007669"/>
    <property type="project" value="UniProtKB-EC"/>
</dbReference>
<feature type="domain" description="Carbohydrate kinase FGGY C-terminal" evidence="10">
    <location>
        <begin position="260"/>
        <end position="449"/>
    </location>
</feature>
<dbReference type="PANTHER" id="PTHR10196">
    <property type="entry name" value="SUGAR KINASE"/>
    <property type="match status" value="1"/>
</dbReference>
<feature type="domain" description="Carbohydrate kinase FGGY N-terminal" evidence="9">
    <location>
        <begin position="5"/>
        <end position="251"/>
    </location>
</feature>
<feature type="binding site" evidence="7">
    <location>
        <position position="134"/>
    </location>
    <ligand>
        <name>glycerol</name>
        <dbReference type="ChEBI" id="CHEBI:17754"/>
    </ligand>
</feature>
<dbReference type="HAMAP" id="MF_00186">
    <property type="entry name" value="Glycerol_kin"/>
    <property type="match status" value="1"/>
</dbReference>
<evidence type="ECO:0000259" key="9">
    <source>
        <dbReference type="Pfam" id="PF00370"/>
    </source>
</evidence>
<dbReference type="SUPFAM" id="SSF53067">
    <property type="entry name" value="Actin-like ATPase domain"/>
    <property type="match status" value="2"/>
</dbReference>
<feature type="binding site" evidence="7">
    <location>
        <position position="244"/>
    </location>
    <ligand>
        <name>glycerol</name>
        <dbReference type="ChEBI" id="CHEBI:17754"/>
    </ligand>
</feature>
<evidence type="ECO:0000256" key="7">
    <source>
        <dbReference type="HAMAP-Rule" id="MF_00186"/>
    </source>
</evidence>
<feature type="binding site" evidence="7">
    <location>
        <position position="310"/>
    </location>
    <ligand>
        <name>ADP</name>
        <dbReference type="ChEBI" id="CHEBI:456216"/>
    </ligand>
</feature>
<evidence type="ECO:0000256" key="4">
    <source>
        <dbReference type="ARBA" id="ARBA00022777"/>
    </source>
</evidence>
<dbReference type="InterPro" id="IPR018483">
    <property type="entry name" value="Carb_kinase_FGGY_CS"/>
</dbReference>
<evidence type="ECO:0000259" key="10">
    <source>
        <dbReference type="Pfam" id="PF02782"/>
    </source>
</evidence>
<gene>
    <name evidence="7 11" type="primary">glpK</name>
    <name evidence="11" type="ORF">R0135_01950</name>
</gene>
<keyword evidence="2 7" id="KW-0808">Transferase</keyword>
<dbReference type="Proteomes" id="UP001626537">
    <property type="component" value="Chromosome"/>
</dbReference>
<dbReference type="Pfam" id="PF00370">
    <property type="entry name" value="FGGY_N"/>
    <property type="match status" value="1"/>
</dbReference>
<evidence type="ECO:0000256" key="2">
    <source>
        <dbReference type="ARBA" id="ARBA00022679"/>
    </source>
</evidence>
<comment type="caution">
    <text evidence="7">Lacks conserved residue(s) required for the propagation of feature annotation.</text>
</comment>
<comment type="activity regulation">
    <text evidence="7">Inhibited by fructose 1,6-bisphosphate (FBP).</text>
</comment>
<feature type="binding site" evidence="7">
    <location>
        <position position="415"/>
    </location>
    <ligand>
        <name>ADP</name>
        <dbReference type="ChEBI" id="CHEBI:456216"/>
    </ligand>
</feature>
<organism evidence="11 12">
    <name type="scientific">Congregibacter variabilis</name>
    <dbReference type="NCBI Taxonomy" id="3081200"/>
    <lineage>
        <taxon>Bacteria</taxon>
        <taxon>Pseudomonadati</taxon>
        <taxon>Pseudomonadota</taxon>
        <taxon>Gammaproteobacteria</taxon>
        <taxon>Cellvibrionales</taxon>
        <taxon>Halieaceae</taxon>
        <taxon>Congregibacter</taxon>
    </lineage>
</organism>
<keyword evidence="3 7" id="KW-0547">Nucleotide-binding</keyword>
<evidence type="ECO:0000256" key="1">
    <source>
        <dbReference type="ARBA" id="ARBA00009156"/>
    </source>
</evidence>
<comment type="similarity">
    <text evidence="1 7 8">Belongs to the FGGY kinase family.</text>
</comment>
<dbReference type="PANTHER" id="PTHR10196:SF69">
    <property type="entry name" value="GLYCEROL KINASE"/>
    <property type="match status" value="1"/>
</dbReference>
<dbReference type="NCBIfam" id="NF000756">
    <property type="entry name" value="PRK00047.1"/>
    <property type="match status" value="1"/>
</dbReference>
<keyword evidence="5 7" id="KW-0319">Glycerol metabolism</keyword>
<feature type="binding site" evidence="7">
    <location>
        <position position="245"/>
    </location>
    <ligand>
        <name>glycerol</name>
        <dbReference type="ChEBI" id="CHEBI:17754"/>
    </ligand>
</feature>
<evidence type="ECO:0000256" key="8">
    <source>
        <dbReference type="RuleBase" id="RU003733"/>
    </source>
</evidence>
<evidence type="ECO:0000256" key="6">
    <source>
        <dbReference type="ARBA" id="ARBA00022840"/>
    </source>
</evidence>
<feature type="binding site" evidence="7">
    <location>
        <position position="82"/>
    </location>
    <ligand>
        <name>sn-glycerol 3-phosphate</name>
        <dbReference type="ChEBI" id="CHEBI:57597"/>
    </ligand>
</feature>
<keyword evidence="6 7" id="KW-0067">ATP-binding</keyword>
<proteinExistence type="inferred from homology"/>
<comment type="pathway">
    <text evidence="7">Polyol metabolism; glycerol degradation via glycerol kinase pathway; sn-glycerol 3-phosphate from glycerol: step 1/1.</text>
</comment>
<keyword evidence="12" id="KW-1185">Reference proteome</keyword>
<comment type="function">
    <text evidence="7">Key enzyme in the regulation of glycerol uptake and metabolism. Catalyzes the phosphorylation of glycerol to yield sn-glycerol 3-phosphate.</text>
</comment>
<protein>
    <recommendedName>
        <fullName evidence="7">Glycerol kinase</fullName>
        <ecNumber evidence="7">2.7.1.30</ecNumber>
    </recommendedName>
    <alternativeName>
        <fullName evidence="7">ATP:glycerol 3-phosphotransferase</fullName>
    </alternativeName>
    <alternativeName>
        <fullName evidence="7">Glycerokinase</fullName>
        <shortName evidence="7">GK</shortName>
    </alternativeName>
</protein>
<feature type="binding site" evidence="7">
    <location>
        <position position="12"/>
    </location>
    <ligand>
        <name>ADP</name>
        <dbReference type="ChEBI" id="CHEBI:456216"/>
    </ligand>
</feature>
<dbReference type="PROSITE" id="PS00933">
    <property type="entry name" value="FGGY_KINASES_1"/>
    <property type="match status" value="1"/>
</dbReference>
<dbReference type="InterPro" id="IPR018485">
    <property type="entry name" value="FGGY_C"/>
</dbReference>
<feature type="binding site" evidence="7">
    <location>
        <position position="82"/>
    </location>
    <ligand>
        <name>glycerol</name>
        <dbReference type="ChEBI" id="CHEBI:17754"/>
    </ligand>
</feature>
<accession>A0ABZ0I7A4</accession>
<dbReference type="NCBIfam" id="TIGR01311">
    <property type="entry name" value="glycerol_kin"/>
    <property type="match status" value="1"/>
</dbReference>
<dbReference type="InterPro" id="IPR000577">
    <property type="entry name" value="Carb_kinase_FGGY"/>
</dbReference>
<evidence type="ECO:0000256" key="3">
    <source>
        <dbReference type="ARBA" id="ARBA00022741"/>
    </source>
</evidence>
<feature type="binding site" evidence="7">
    <location>
        <position position="411"/>
    </location>
    <ligand>
        <name>ATP</name>
        <dbReference type="ChEBI" id="CHEBI:30616"/>
    </ligand>
</feature>
<feature type="binding site" evidence="7">
    <location>
        <position position="83"/>
    </location>
    <ligand>
        <name>sn-glycerol 3-phosphate</name>
        <dbReference type="ChEBI" id="CHEBI:57597"/>
    </ligand>
</feature>
<feature type="binding site" evidence="7">
    <location>
        <position position="266"/>
    </location>
    <ligand>
        <name>ATP</name>
        <dbReference type="ChEBI" id="CHEBI:30616"/>
    </ligand>
</feature>
<dbReference type="InterPro" id="IPR018484">
    <property type="entry name" value="FGGY_N"/>
</dbReference>
<feature type="binding site" evidence="7">
    <location>
        <position position="134"/>
    </location>
    <ligand>
        <name>sn-glycerol 3-phosphate</name>
        <dbReference type="ChEBI" id="CHEBI:57597"/>
    </ligand>
</feature>
<dbReference type="InterPro" id="IPR005999">
    <property type="entry name" value="Glycerol_kin"/>
</dbReference>
<name>A0ABZ0I7A4_9GAMM</name>
<feature type="binding site" evidence="7">
    <location>
        <position position="411"/>
    </location>
    <ligand>
        <name>ADP</name>
        <dbReference type="ChEBI" id="CHEBI:456216"/>
    </ligand>
</feature>
<comment type="catalytic activity">
    <reaction evidence="7">
        <text>glycerol + ATP = sn-glycerol 3-phosphate + ADP + H(+)</text>
        <dbReference type="Rhea" id="RHEA:21644"/>
        <dbReference type="ChEBI" id="CHEBI:15378"/>
        <dbReference type="ChEBI" id="CHEBI:17754"/>
        <dbReference type="ChEBI" id="CHEBI:30616"/>
        <dbReference type="ChEBI" id="CHEBI:57597"/>
        <dbReference type="ChEBI" id="CHEBI:456216"/>
        <dbReference type="EC" id="2.7.1.30"/>
    </reaction>
</comment>
<dbReference type="EMBL" id="CP136864">
    <property type="protein sequence ID" value="WOJ93946.1"/>
    <property type="molecule type" value="Genomic_DNA"/>
</dbReference>
<feature type="binding site" evidence="7">
    <location>
        <position position="12"/>
    </location>
    <ligand>
        <name>sn-glycerol 3-phosphate</name>
        <dbReference type="ChEBI" id="CHEBI:57597"/>
    </ligand>
</feature>
<evidence type="ECO:0000313" key="12">
    <source>
        <dbReference type="Proteomes" id="UP001626537"/>
    </source>
</evidence>
<reference evidence="11 12" key="1">
    <citation type="submission" date="2023-10" db="EMBL/GenBank/DDBJ databases">
        <title>Two novel species belonging to the OM43/NOR5 clade.</title>
        <authorList>
            <person name="Park M."/>
        </authorList>
    </citation>
    <scope>NUCLEOTIDE SEQUENCE [LARGE SCALE GENOMIC DNA]</scope>
    <source>
        <strain evidence="11 12">IMCC43200</strain>
    </source>
</reference>
<dbReference type="Gene3D" id="3.30.420.40">
    <property type="match status" value="2"/>
</dbReference>
<evidence type="ECO:0000256" key="5">
    <source>
        <dbReference type="ARBA" id="ARBA00022798"/>
    </source>
</evidence>
<dbReference type="RefSeq" id="WP_407348585.1">
    <property type="nucleotide sequence ID" value="NZ_CP136864.1"/>
</dbReference>
<dbReference type="CDD" id="cd07786">
    <property type="entry name" value="FGGY_EcGK_like"/>
    <property type="match status" value="1"/>
</dbReference>